<dbReference type="EMBL" id="LAZR01000746">
    <property type="protein sequence ID" value="KKN58869.1"/>
    <property type="molecule type" value="Genomic_DNA"/>
</dbReference>
<reference evidence="1" key="1">
    <citation type="journal article" date="2015" name="Nature">
        <title>Complex archaea that bridge the gap between prokaryotes and eukaryotes.</title>
        <authorList>
            <person name="Spang A."/>
            <person name="Saw J.H."/>
            <person name="Jorgensen S.L."/>
            <person name="Zaremba-Niedzwiedzka K."/>
            <person name="Martijn J."/>
            <person name="Lind A.E."/>
            <person name="van Eijk R."/>
            <person name="Schleper C."/>
            <person name="Guy L."/>
            <person name="Ettema T.J."/>
        </authorList>
    </citation>
    <scope>NUCLEOTIDE SEQUENCE</scope>
</reference>
<accession>A0A0F9RVN8</accession>
<proteinExistence type="predicted"/>
<gene>
    <name evidence="1" type="ORF">LCGC14_0547760</name>
</gene>
<comment type="caution">
    <text evidence="1">The sequence shown here is derived from an EMBL/GenBank/DDBJ whole genome shotgun (WGS) entry which is preliminary data.</text>
</comment>
<protein>
    <submittedName>
        <fullName evidence="1">Uncharacterized protein</fullName>
    </submittedName>
</protein>
<organism evidence="1">
    <name type="scientific">marine sediment metagenome</name>
    <dbReference type="NCBI Taxonomy" id="412755"/>
    <lineage>
        <taxon>unclassified sequences</taxon>
        <taxon>metagenomes</taxon>
        <taxon>ecological metagenomes</taxon>
    </lineage>
</organism>
<sequence>MVFRDIGNKCPKCNFIGCKDVSNGECCNCAGIRYNNRCKPCYQEWSKDSP</sequence>
<name>A0A0F9RVN8_9ZZZZ</name>
<evidence type="ECO:0000313" key="1">
    <source>
        <dbReference type="EMBL" id="KKN58869.1"/>
    </source>
</evidence>
<dbReference type="AlphaFoldDB" id="A0A0F9RVN8"/>